<gene>
    <name evidence="4" type="ORF">LX12_002455</name>
</gene>
<evidence type="ECO:0000259" key="3">
    <source>
        <dbReference type="PROSITE" id="PS51786"/>
    </source>
</evidence>
<dbReference type="InterPro" id="IPR020568">
    <property type="entry name" value="Ribosomal_Su5_D2-typ_SF"/>
</dbReference>
<dbReference type="Pfam" id="PF13180">
    <property type="entry name" value="PDZ_2"/>
    <property type="match status" value="1"/>
</dbReference>
<dbReference type="EC" id="3.4.21.53" evidence="1"/>
<feature type="active site" evidence="1">
    <location>
        <position position="280"/>
    </location>
</feature>
<evidence type="ECO:0000259" key="2">
    <source>
        <dbReference type="PROSITE" id="PS50106"/>
    </source>
</evidence>
<dbReference type="InterPro" id="IPR036034">
    <property type="entry name" value="PDZ_sf"/>
</dbReference>
<protein>
    <recommendedName>
        <fullName evidence="1">endopeptidase La</fullName>
        <ecNumber evidence="1">3.4.21.53</ecNumber>
    </recommendedName>
</protein>
<keyword evidence="1" id="KW-0720">Serine protease</keyword>
<dbReference type="PROSITE" id="PS50106">
    <property type="entry name" value="PDZ"/>
    <property type="match status" value="1"/>
</dbReference>
<comment type="catalytic activity">
    <reaction evidence="1">
        <text>Hydrolysis of proteins in presence of ATP.</text>
        <dbReference type="EC" id="3.4.21.53"/>
    </reaction>
</comment>
<dbReference type="SUPFAM" id="SSF54211">
    <property type="entry name" value="Ribosomal protein S5 domain 2-like"/>
    <property type="match status" value="1"/>
</dbReference>
<keyword evidence="1" id="KW-0645">Protease</keyword>
<dbReference type="InterPro" id="IPR027065">
    <property type="entry name" value="Lon_Prtase"/>
</dbReference>
<evidence type="ECO:0000313" key="4">
    <source>
        <dbReference type="EMBL" id="MCP2161260.1"/>
    </source>
</evidence>
<dbReference type="Gene3D" id="3.30.230.10">
    <property type="match status" value="1"/>
</dbReference>
<feature type="active site" evidence="1">
    <location>
        <position position="235"/>
    </location>
</feature>
<feature type="domain" description="Lon proteolytic" evidence="3">
    <location>
        <begin position="227"/>
        <end position="328"/>
    </location>
</feature>
<sequence>MVTLAVTLVLLVLLVLVGSFVRVPYVSLGPGPTVNTLGTVEGKPVVAIDGAPVRATDGNLNLTTVSVTDGLTLFQALGMWFSGRDALQPREEIFPPDQSAEEVRQQDQQQMGGSEDSATVAALRYLQRPVALSVVVDPKGPAAGKLTSGDRVVSVNGRSVSTPDQLRQAVSSSKPGATVTFGVANSSGATRDVPVVLGSRPDEAGKGYLGVTPEFVNADPSLRIDFTVGDIGGPSAGLMLTLAVIDKLGPTDLTGGRFIAGTGTISDDGDVGEIGGITHKTLAAREAGATDFLVPEGNCAEARSDVPDGLRLIKVDTLSDAVTALGDIRAGRDVPRC</sequence>
<dbReference type="SUPFAM" id="SSF50156">
    <property type="entry name" value="PDZ domain-like"/>
    <property type="match status" value="1"/>
</dbReference>
<dbReference type="Gene3D" id="2.30.42.10">
    <property type="match status" value="1"/>
</dbReference>
<keyword evidence="1" id="KW-0378">Hydrolase</keyword>
<dbReference type="InterPro" id="IPR008269">
    <property type="entry name" value="Lon_proteolytic"/>
</dbReference>
<dbReference type="InterPro" id="IPR014721">
    <property type="entry name" value="Ribsml_uS5_D2-typ_fold_subgr"/>
</dbReference>
<evidence type="ECO:0000256" key="1">
    <source>
        <dbReference type="PROSITE-ProRule" id="PRU01122"/>
    </source>
</evidence>
<dbReference type="Proteomes" id="UP001205740">
    <property type="component" value="Unassembled WGS sequence"/>
</dbReference>
<organism evidence="4 5">
    <name type="scientific">Williamsia serinedens</name>
    <dbReference type="NCBI Taxonomy" id="391736"/>
    <lineage>
        <taxon>Bacteria</taxon>
        <taxon>Bacillati</taxon>
        <taxon>Actinomycetota</taxon>
        <taxon>Actinomycetes</taxon>
        <taxon>Mycobacteriales</taxon>
        <taxon>Nocardiaceae</taxon>
        <taxon>Williamsia</taxon>
    </lineage>
</organism>
<dbReference type="EMBL" id="JAMTCG010000004">
    <property type="protein sequence ID" value="MCP2161260.1"/>
    <property type="molecule type" value="Genomic_DNA"/>
</dbReference>
<accession>A0ABT1H3Q7</accession>
<dbReference type="PANTHER" id="PTHR10046">
    <property type="entry name" value="ATP DEPENDENT LON PROTEASE FAMILY MEMBER"/>
    <property type="match status" value="1"/>
</dbReference>
<reference evidence="4 5" key="1">
    <citation type="submission" date="2022-06" db="EMBL/GenBank/DDBJ databases">
        <title>Genomic Encyclopedia of Archaeal and Bacterial Type Strains, Phase II (KMG-II): from individual species to whole genera.</title>
        <authorList>
            <person name="Goeker M."/>
        </authorList>
    </citation>
    <scope>NUCLEOTIDE SEQUENCE [LARGE SCALE GENOMIC DNA]</scope>
    <source>
        <strain evidence="4 5">DSM 45037</strain>
    </source>
</reference>
<dbReference type="InterPro" id="IPR001478">
    <property type="entry name" value="PDZ"/>
</dbReference>
<dbReference type="RefSeq" id="WP_253655100.1">
    <property type="nucleotide sequence ID" value="NZ_BAAAOE010000002.1"/>
</dbReference>
<comment type="caution">
    <text evidence="4">The sequence shown here is derived from an EMBL/GenBank/DDBJ whole genome shotgun (WGS) entry which is preliminary data.</text>
</comment>
<proteinExistence type="inferred from homology"/>
<feature type="domain" description="PDZ" evidence="2">
    <location>
        <begin position="136"/>
        <end position="161"/>
    </location>
</feature>
<evidence type="ECO:0000313" key="5">
    <source>
        <dbReference type="Proteomes" id="UP001205740"/>
    </source>
</evidence>
<dbReference type="PROSITE" id="PS51786">
    <property type="entry name" value="LON_PROTEOLYTIC"/>
    <property type="match status" value="1"/>
</dbReference>
<keyword evidence="5" id="KW-1185">Reference proteome</keyword>
<dbReference type="Pfam" id="PF05362">
    <property type="entry name" value="Lon_C"/>
    <property type="match status" value="1"/>
</dbReference>
<comment type="similarity">
    <text evidence="1">Belongs to the peptidase S16 family.</text>
</comment>
<name>A0ABT1H3Q7_9NOCA</name>